<dbReference type="GO" id="GO:0000155">
    <property type="term" value="F:phosphorelay sensor kinase activity"/>
    <property type="evidence" value="ECO:0007669"/>
    <property type="project" value="InterPro"/>
</dbReference>
<dbReference type="EMBL" id="JANYMP010000004">
    <property type="protein sequence ID" value="MCS7477636.1"/>
    <property type="molecule type" value="Genomic_DNA"/>
</dbReference>
<evidence type="ECO:0000259" key="4">
    <source>
        <dbReference type="SMART" id="SM00387"/>
    </source>
</evidence>
<dbReference type="InterPro" id="IPR011712">
    <property type="entry name" value="Sig_transdc_His_kin_sub3_dim/P"/>
</dbReference>
<dbReference type="GO" id="GO:0046983">
    <property type="term" value="F:protein dimerization activity"/>
    <property type="evidence" value="ECO:0007669"/>
    <property type="project" value="InterPro"/>
</dbReference>
<dbReference type="Gene3D" id="3.30.565.10">
    <property type="entry name" value="Histidine kinase-like ATPase, C-terminal domain"/>
    <property type="match status" value="1"/>
</dbReference>
<dbReference type="PANTHER" id="PTHR24421">
    <property type="entry name" value="NITRATE/NITRITE SENSOR PROTEIN NARX-RELATED"/>
    <property type="match status" value="1"/>
</dbReference>
<keyword evidence="2 5" id="KW-0418">Kinase</keyword>
<dbReference type="Proteomes" id="UP001141259">
    <property type="component" value="Unassembled WGS sequence"/>
</dbReference>
<name>A0A9X2VJA8_9PSEU</name>
<dbReference type="CDD" id="cd16917">
    <property type="entry name" value="HATPase_UhpB-NarQ-NarX-like"/>
    <property type="match status" value="1"/>
</dbReference>
<keyword evidence="3" id="KW-0902">Two-component regulatory system</keyword>
<organism evidence="5 6">
    <name type="scientific">Umezawaea endophytica</name>
    <dbReference type="NCBI Taxonomy" id="1654476"/>
    <lineage>
        <taxon>Bacteria</taxon>
        <taxon>Bacillati</taxon>
        <taxon>Actinomycetota</taxon>
        <taxon>Actinomycetes</taxon>
        <taxon>Pseudonocardiales</taxon>
        <taxon>Pseudonocardiaceae</taxon>
        <taxon>Umezawaea</taxon>
    </lineage>
</organism>
<gene>
    <name evidence="5" type="ORF">NZH93_12285</name>
</gene>
<comment type="caution">
    <text evidence="5">The sequence shown here is derived from an EMBL/GenBank/DDBJ whole genome shotgun (WGS) entry which is preliminary data.</text>
</comment>
<protein>
    <submittedName>
        <fullName evidence="5">Histidine kinase</fullName>
    </submittedName>
</protein>
<feature type="domain" description="Histidine kinase/HSP90-like ATPase" evidence="4">
    <location>
        <begin position="126"/>
        <end position="216"/>
    </location>
</feature>
<dbReference type="Pfam" id="PF02518">
    <property type="entry name" value="HATPase_c"/>
    <property type="match status" value="1"/>
</dbReference>
<evidence type="ECO:0000256" key="1">
    <source>
        <dbReference type="ARBA" id="ARBA00022679"/>
    </source>
</evidence>
<dbReference type="InterPro" id="IPR036890">
    <property type="entry name" value="HATPase_C_sf"/>
</dbReference>
<dbReference type="Pfam" id="PF07730">
    <property type="entry name" value="HisKA_3"/>
    <property type="match status" value="1"/>
</dbReference>
<sequence>MRREFLVPADAHHPDPDEARRRILRDLHDGLGPSLAAVVFGLRAARNLVAHDPSSAQRLLARLEGEMHAAIGEIRRLAASAYPSVLARSGLAEAVRAYGATLAGRLPAGDDIEVVIHGDLGELPPAVEVAAYRIICEALTNVANHAGAHRCVVRVWLDGDLHVEVVDDGVWLAPRGSGGVGLRSMRDRAQELGGTWVVERRSCGGTRVAVDLPVASGM</sequence>
<evidence type="ECO:0000313" key="5">
    <source>
        <dbReference type="EMBL" id="MCS7477636.1"/>
    </source>
</evidence>
<dbReference type="Gene3D" id="1.20.5.1930">
    <property type="match status" value="1"/>
</dbReference>
<dbReference type="SUPFAM" id="SSF55874">
    <property type="entry name" value="ATPase domain of HSP90 chaperone/DNA topoisomerase II/histidine kinase"/>
    <property type="match status" value="1"/>
</dbReference>
<dbReference type="InterPro" id="IPR003594">
    <property type="entry name" value="HATPase_dom"/>
</dbReference>
<evidence type="ECO:0000313" key="6">
    <source>
        <dbReference type="Proteomes" id="UP001141259"/>
    </source>
</evidence>
<dbReference type="AlphaFoldDB" id="A0A9X2VJA8"/>
<dbReference type="SMART" id="SM00387">
    <property type="entry name" value="HATPase_c"/>
    <property type="match status" value="1"/>
</dbReference>
<keyword evidence="6" id="KW-1185">Reference proteome</keyword>
<reference evidence="5" key="1">
    <citation type="submission" date="2022-08" db="EMBL/GenBank/DDBJ databases">
        <authorList>
            <person name="Tistechok S."/>
            <person name="Samborskyy M."/>
            <person name="Roman I."/>
        </authorList>
    </citation>
    <scope>NUCLEOTIDE SEQUENCE</scope>
    <source>
        <strain evidence="5">DSM 103496</strain>
    </source>
</reference>
<evidence type="ECO:0000256" key="2">
    <source>
        <dbReference type="ARBA" id="ARBA00022777"/>
    </source>
</evidence>
<proteinExistence type="predicted"/>
<accession>A0A9X2VJA8</accession>
<keyword evidence="1" id="KW-0808">Transferase</keyword>
<evidence type="ECO:0000256" key="3">
    <source>
        <dbReference type="ARBA" id="ARBA00023012"/>
    </source>
</evidence>
<dbReference type="InterPro" id="IPR050482">
    <property type="entry name" value="Sensor_HK_TwoCompSys"/>
</dbReference>
<dbReference type="GO" id="GO:0016020">
    <property type="term" value="C:membrane"/>
    <property type="evidence" value="ECO:0007669"/>
    <property type="project" value="InterPro"/>
</dbReference>
<dbReference type="RefSeq" id="WP_259623130.1">
    <property type="nucleotide sequence ID" value="NZ_JANYMP010000004.1"/>
</dbReference>